<evidence type="ECO:0000313" key="2">
    <source>
        <dbReference type="EMBL" id="KUR71428.1"/>
    </source>
</evidence>
<name>A0A117UV61_9SPHN</name>
<keyword evidence="1" id="KW-1133">Transmembrane helix</keyword>
<comment type="caution">
    <text evidence="2">The sequence shown here is derived from an EMBL/GenBank/DDBJ whole genome shotgun (WGS) entry which is preliminary data.</text>
</comment>
<protein>
    <recommendedName>
        <fullName evidence="4">Pilus assembly protein</fullName>
    </recommendedName>
</protein>
<gene>
    <name evidence="2" type="ORF">AQZ52_12385</name>
</gene>
<sequence length="62" mass="6306">MTLFRKLLADESGATAIEYGLIAALVATGAVVAMGALGNSLSNTFTQISTKMANAQDGKGPF</sequence>
<evidence type="ECO:0008006" key="4">
    <source>
        <dbReference type="Google" id="ProtNLM"/>
    </source>
</evidence>
<dbReference type="Proteomes" id="UP000058012">
    <property type="component" value="Unassembled WGS sequence"/>
</dbReference>
<dbReference type="OrthoDB" id="5325135at2"/>
<feature type="transmembrane region" description="Helical" evidence="1">
    <location>
        <begin position="20"/>
        <end position="42"/>
    </location>
</feature>
<reference evidence="2 3" key="1">
    <citation type="submission" date="2015-10" db="EMBL/GenBank/DDBJ databases">
        <title>Draft genome sequence of Novosphingobium fuchskuhlense DSM 25065 isolated from a surface water sample of the southwest basin of Lake Grosse Fuchskuhle.</title>
        <authorList>
            <person name="Ruckert C."/>
            <person name="Winkler A."/>
            <person name="Glaeser J."/>
            <person name="Grossart H.-P."/>
            <person name="Kalinowski J."/>
            <person name="Glaeser S."/>
        </authorList>
    </citation>
    <scope>NUCLEOTIDE SEQUENCE [LARGE SCALE GENOMIC DNA]</scope>
    <source>
        <strain evidence="2 3">FNE08-7</strain>
    </source>
</reference>
<organism evidence="2 3">
    <name type="scientific">Novosphingobium fuchskuhlense</name>
    <dbReference type="NCBI Taxonomy" id="1117702"/>
    <lineage>
        <taxon>Bacteria</taxon>
        <taxon>Pseudomonadati</taxon>
        <taxon>Pseudomonadota</taxon>
        <taxon>Alphaproteobacteria</taxon>
        <taxon>Sphingomonadales</taxon>
        <taxon>Sphingomonadaceae</taxon>
        <taxon>Novosphingobium</taxon>
    </lineage>
</organism>
<accession>A0A117UV61</accession>
<keyword evidence="1" id="KW-0472">Membrane</keyword>
<dbReference type="RefSeq" id="WP_067911112.1">
    <property type="nucleotide sequence ID" value="NZ_KQ954245.1"/>
</dbReference>
<dbReference type="InterPro" id="IPR007047">
    <property type="entry name" value="Flp_Fap"/>
</dbReference>
<proteinExistence type="predicted"/>
<evidence type="ECO:0000313" key="3">
    <source>
        <dbReference type="Proteomes" id="UP000058012"/>
    </source>
</evidence>
<keyword evidence="3" id="KW-1185">Reference proteome</keyword>
<dbReference type="Pfam" id="PF04964">
    <property type="entry name" value="Flp_Fap"/>
    <property type="match status" value="1"/>
</dbReference>
<keyword evidence="1" id="KW-0812">Transmembrane</keyword>
<dbReference type="AlphaFoldDB" id="A0A117UV61"/>
<dbReference type="STRING" id="1117702.AQZ52_12385"/>
<evidence type="ECO:0000256" key="1">
    <source>
        <dbReference type="SAM" id="Phobius"/>
    </source>
</evidence>
<dbReference type="EMBL" id="LLZS01000007">
    <property type="protein sequence ID" value="KUR71428.1"/>
    <property type="molecule type" value="Genomic_DNA"/>
</dbReference>